<dbReference type="AlphaFoldDB" id="A0A388LBG0"/>
<accession>A0A388LBG0</accession>
<dbReference type="Gramene" id="GBG79626">
    <property type="protein sequence ID" value="GBG79626"/>
    <property type="gene ID" value="CBR_g29775"/>
</dbReference>
<organism evidence="2 3">
    <name type="scientific">Chara braunii</name>
    <name type="common">Braun's stonewort</name>
    <dbReference type="NCBI Taxonomy" id="69332"/>
    <lineage>
        <taxon>Eukaryota</taxon>
        <taxon>Viridiplantae</taxon>
        <taxon>Streptophyta</taxon>
        <taxon>Charophyceae</taxon>
        <taxon>Charales</taxon>
        <taxon>Characeae</taxon>
        <taxon>Chara</taxon>
    </lineage>
</organism>
<dbReference type="EMBL" id="BFEA01000323">
    <property type="protein sequence ID" value="GBG79626.1"/>
    <property type="molecule type" value="Genomic_DNA"/>
</dbReference>
<proteinExistence type="predicted"/>
<name>A0A388LBG0_CHABU</name>
<evidence type="ECO:0000256" key="1">
    <source>
        <dbReference type="SAM" id="MobiDB-lite"/>
    </source>
</evidence>
<gene>
    <name evidence="2" type="ORF">CBR_g29775</name>
</gene>
<feature type="compositionally biased region" description="Polar residues" evidence="1">
    <location>
        <begin position="58"/>
        <end position="67"/>
    </location>
</feature>
<feature type="region of interest" description="Disordered" evidence="1">
    <location>
        <begin position="41"/>
        <end position="67"/>
    </location>
</feature>
<reference evidence="2 3" key="1">
    <citation type="journal article" date="2018" name="Cell">
        <title>The Chara Genome: Secondary Complexity and Implications for Plant Terrestrialization.</title>
        <authorList>
            <person name="Nishiyama T."/>
            <person name="Sakayama H."/>
            <person name="Vries J.D."/>
            <person name="Buschmann H."/>
            <person name="Saint-Marcoux D."/>
            <person name="Ullrich K.K."/>
            <person name="Haas F.B."/>
            <person name="Vanderstraeten L."/>
            <person name="Becker D."/>
            <person name="Lang D."/>
            <person name="Vosolsobe S."/>
            <person name="Rombauts S."/>
            <person name="Wilhelmsson P.K.I."/>
            <person name="Janitza P."/>
            <person name="Kern R."/>
            <person name="Heyl A."/>
            <person name="Rumpler F."/>
            <person name="Villalobos L.I.A.C."/>
            <person name="Clay J.M."/>
            <person name="Skokan R."/>
            <person name="Toyoda A."/>
            <person name="Suzuki Y."/>
            <person name="Kagoshima H."/>
            <person name="Schijlen E."/>
            <person name="Tajeshwar N."/>
            <person name="Catarino B."/>
            <person name="Hetherington A.J."/>
            <person name="Saltykova A."/>
            <person name="Bonnot C."/>
            <person name="Breuninger H."/>
            <person name="Symeonidi A."/>
            <person name="Radhakrishnan G.V."/>
            <person name="Van Nieuwerburgh F."/>
            <person name="Deforce D."/>
            <person name="Chang C."/>
            <person name="Karol K.G."/>
            <person name="Hedrich R."/>
            <person name="Ulvskov P."/>
            <person name="Glockner G."/>
            <person name="Delwiche C.F."/>
            <person name="Petrasek J."/>
            <person name="Van de Peer Y."/>
            <person name="Friml J."/>
            <person name="Beilby M."/>
            <person name="Dolan L."/>
            <person name="Kohara Y."/>
            <person name="Sugano S."/>
            <person name="Fujiyama A."/>
            <person name="Delaux P.-M."/>
            <person name="Quint M."/>
            <person name="TheiBen G."/>
            <person name="Hagemann M."/>
            <person name="Harholt J."/>
            <person name="Dunand C."/>
            <person name="Zachgo S."/>
            <person name="Langdale J."/>
            <person name="Maumus F."/>
            <person name="Straeten D.V.D."/>
            <person name="Gould S.B."/>
            <person name="Rensing S.A."/>
        </authorList>
    </citation>
    <scope>NUCLEOTIDE SEQUENCE [LARGE SCALE GENOMIC DNA]</scope>
    <source>
        <strain evidence="2 3">S276</strain>
    </source>
</reference>
<sequence>MSRSGENQRPAHKQRKESKVQQPISCTKAWVDLQTVRKIGLPQMNSEFQKKDKGDTHGPSSVGTPTN</sequence>
<protein>
    <submittedName>
        <fullName evidence="2">Uncharacterized protein</fullName>
    </submittedName>
</protein>
<evidence type="ECO:0000313" key="3">
    <source>
        <dbReference type="Proteomes" id="UP000265515"/>
    </source>
</evidence>
<comment type="caution">
    <text evidence="2">The sequence shown here is derived from an EMBL/GenBank/DDBJ whole genome shotgun (WGS) entry which is preliminary data.</text>
</comment>
<evidence type="ECO:0000313" key="2">
    <source>
        <dbReference type="EMBL" id="GBG79626.1"/>
    </source>
</evidence>
<keyword evidence="3" id="KW-1185">Reference proteome</keyword>
<feature type="region of interest" description="Disordered" evidence="1">
    <location>
        <begin position="1"/>
        <end position="26"/>
    </location>
</feature>
<dbReference type="Proteomes" id="UP000265515">
    <property type="component" value="Unassembled WGS sequence"/>
</dbReference>